<feature type="region of interest" description="Disordered" evidence="1">
    <location>
        <begin position="1"/>
        <end position="23"/>
    </location>
</feature>
<evidence type="ECO:0000256" key="1">
    <source>
        <dbReference type="SAM" id="MobiDB-lite"/>
    </source>
</evidence>
<dbReference type="OrthoDB" id="277783at2"/>
<evidence type="ECO:0000313" key="3">
    <source>
        <dbReference type="Proteomes" id="UP000225740"/>
    </source>
</evidence>
<comment type="caution">
    <text evidence="2">The sequence shown here is derived from an EMBL/GenBank/DDBJ whole genome shotgun (WGS) entry which is preliminary data.</text>
</comment>
<feature type="compositionally biased region" description="Basic residues" evidence="1">
    <location>
        <begin position="14"/>
        <end position="23"/>
    </location>
</feature>
<name>A0A2G1W036_9BACT</name>
<sequence>MWFPMRRQPANRRSQSKKARNALARRRQKVCNDLNWLQSRRGLCLRAGNRFVGRPTSIDRASHPSNDTLFSTRVSLWYPIFLEQFCNGATRHRGKRVINGRSVGLSSR</sequence>
<evidence type="ECO:0000313" key="2">
    <source>
        <dbReference type="EMBL" id="PHQ32387.1"/>
    </source>
</evidence>
<keyword evidence="3" id="KW-1185">Reference proteome</keyword>
<organism evidence="2 3">
    <name type="scientific">Rhodopirellula bahusiensis</name>
    <dbReference type="NCBI Taxonomy" id="2014065"/>
    <lineage>
        <taxon>Bacteria</taxon>
        <taxon>Pseudomonadati</taxon>
        <taxon>Planctomycetota</taxon>
        <taxon>Planctomycetia</taxon>
        <taxon>Pirellulales</taxon>
        <taxon>Pirellulaceae</taxon>
        <taxon>Rhodopirellula</taxon>
    </lineage>
</organism>
<protein>
    <submittedName>
        <fullName evidence="2">Uncharacterized protein</fullName>
    </submittedName>
</protein>
<gene>
    <name evidence="2" type="ORF">CEE69_25785</name>
</gene>
<reference evidence="2 3" key="1">
    <citation type="submission" date="2017-06" db="EMBL/GenBank/DDBJ databases">
        <title>Description of Rhodopirellula bahusiensis sp. nov.</title>
        <authorList>
            <person name="Kizina J."/>
            <person name="Harder J."/>
        </authorList>
    </citation>
    <scope>NUCLEOTIDE SEQUENCE [LARGE SCALE GENOMIC DNA]</scope>
    <source>
        <strain evidence="2 3">SWK21</strain>
    </source>
</reference>
<dbReference type="EMBL" id="NIZW01000027">
    <property type="protein sequence ID" value="PHQ32387.1"/>
    <property type="molecule type" value="Genomic_DNA"/>
</dbReference>
<accession>A0A2G1W036</accession>
<proteinExistence type="predicted"/>
<dbReference type="Proteomes" id="UP000225740">
    <property type="component" value="Unassembled WGS sequence"/>
</dbReference>
<dbReference type="AlphaFoldDB" id="A0A2G1W036"/>